<reference evidence="1 4" key="2">
    <citation type="submission" date="2022-05" db="EMBL/GenBank/DDBJ databases">
        <title>Genome Sequencing of Bee-Associated Microbes.</title>
        <authorList>
            <person name="Dunlap C."/>
        </authorList>
    </citation>
    <scope>NUCLEOTIDE SEQUENCE [LARGE SCALE GENOMIC DNA]</scope>
    <source>
        <strain evidence="1 4">NRRL B-14613</strain>
    </source>
</reference>
<keyword evidence="4" id="KW-1185">Reference proteome</keyword>
<gene>
    <name evidence="2" type="ORF">FLT43_03895</name>
    <name evidence="1" type="ORF">M5W83_26710</name>
</gene>
<evidence type="ECO:0008006" key="5">
    <source>
        <dbReference type="Google" id="ProtNLM"/>
    </source>
</evidence>
<proteinExistence type="predicted"/>
<dbReference type="EMBL" id="CP041405">
    <property type="protein sequence ID" value="QDM47119.1"/>
    <property type="molecule type" value="Genomic_DNA"/>
</dbReference>
<dbReference type="EMBL" id="JAMDMM010000062">
    <property type="protein sequence ID" value="MCY9610743.1"/>
    <property type="molecule type" value="Genomic_DNA"/>
</dbReference>
<sequence length="173" mass="20188">MVDERVKNRVEPAAMSPLQVTDILTETQGQKQQEASLFLAVHTDPHTVYPDFLEFPLPLVSDRMKALLEQYMPGLEWRAAILTDFQQARQDVYWLLRPPMEDCLSAQTEWYPNQTLKRLVLRQGEVESPVFRIKGLIEPHIYIHLAVAESLLRRFFTGIRVQRVEMEAGRRIE</sequence>
<dbReference type="GeneID" id="76995116"/>
<evidence type="ECO:0000313" key="1">
    <source>
        <dbReference type="EMBL" id="MCY9610743.1"/>
    </source>
</evidence>
<evidence type="ECO:0000313" key="4">
    <source>
        <dbReference type="Proteomes" id="UP001209276"/>
    </source>
</evidence>
<accession>A0AAP9E0I8</accession>
<dbReference type="Proteomes" id="UP000315377">
    <property type="component" value="Chromosome"/>
</dbReference>
<evidence type="ECO:0000313" key="2">
    <source>
        <dbReference type="EMBL" id="QDM47119.1"/>
    </source>
</evidence>
<name>A0AAP9E0I8_PANTH</name>
<reference evidence="2 3" key="1">
    <citation type="submission" date="2019-07" db="EMBL/GenBank/DDBJ databases">
        <title>Paenibacillus thiaminolyticus NRRL B-4156.</title>
        <authorList>
            <person name="Hehnly C."/>
            <person name="Zhang L."/>
        </authorList>
    </citation>
    <scope>NUCLEOTIDE SEQUENCE [LARGE SCALE GENOMIC DNA]</scope>
    <source>
        <strain evidence="2 3">NRRL B-4156</strain>
    </source>
</reference>
<dbReference type="AlphaFoldDB" id="A0AAP9E0I8"/>
<organism evidence="2 3">
    <name type="scientific">Paenibacillus thiaminolyticus</name>
    <name type="common">Bacillus thiaminolyticus</name>
    <dbReference type="NCBI Taxonomy" id="49283"/>
    <lineage>
        <taxon>Bacteria</taxon>
        <taxon>Bacillati</taxon>
        <taxon>Bacillota</taxon>
        <taxon>Bacilli</taxon>
        <taxon>Bacillales</taxon>
        <taxon>Paenibacillaceae</taxon>
        <taxon>Paenibacillus</taxon>
    </lineage>
</organism>
<dbReference type="Proteomes" id="UP001209276">
    <property type="component" value="Unassembled WGS sequence"/>
</dbReference>
<protein>
    <recommendedName>
        <fullName evidence="5">Serine protease</fullName>
    </recommendedName>
</protein>
<dbReference type="RefSeq" id="WP_087441035.1">
    <property type="nucleotide sequence ID" value="NZ_CABMNB010000012.1"/>
</dbReference>
<evidence type="ECO:0000313" key="3">
    <source>
        <dbReference type="Proteomes" id="UP000315377"/>
    </source>
</evidence>